<comment type="catalytic activity">
    <reaction evidence="5">
        <text>Endonucleolytic cleavage of DNA to give specific double-stranded fragments with terminal 5'-phosphates.</text>
        <dbReference type="EC" id="3.1.21.4"/>
    </reaction>
</comment>
<dbReference type="Proteomes" id="UP000217276">
    <property type="component" value="Chromosome"/>
</dbReference>
<dbReference type="GO" id="GO:0009036">
    <property type="term" value="F:type II site-specific deoxyribonuclease activity"/>
    <property type="evidence" value="ECO:0007669"/>
    <property type="project" value="InterPro"/>
</dbReference>
<dbReference type="KEGG" id="clk:CGC53_03835"/>
<keyword evidence="2" id="KW-0680">Restriction system</keyword>
<name>A0A250FBY7_9FLAO</name>
<gene>
    <name evidence="7" type="ORF">CGC53_03835</name>
</gene>
<evidence type="ECO:0000313" key="8">
    <source>
        <dbReference type="Proteomes" id="UP000217276"/>
    </source>
</evidence>
<keyword evidence="4" id="KW-0378">Hydrolase</keyword>
<keyword evidence="1" id="KW-0540">Nuclease</keyword>
<evidence type="ECO:0000256" key="2">
    <source>
        <dbReference type="ARBA" id="ARBA00022747"/>
    </source>
</evidence>
<keyword evidence="3 7" id="KW-0255">Endonuclease</keyword>
<sequence>MLTPQQITNLENTLRHSLRTKFQHYNPEPAVMPFHTRLLGKDRMALFSFIHSLNTNFGTSIFEPVAKSLAESRFKVAKLQAVAGDKISEKAQRVIQDIMDNLTVNGNPNKINEIEAIRAVCQEGKMNTVKPTKVDVWLESHSDELFLFDIKTAKPNKGGFKEFKRTLLEWVACVLAENPNRKIHTLIAIPYNPYEPKPYSRWTMAGMLDLDNELKVAQEFWNFLAGENAYQGLLDCFERVGIELHDEIDEYFKKFNKL</sequence>
<dbReference type="InterPro" id="IPR019045">
    <property type="entry name" value="Restrct_endonuc_II_HinfI"/>
</dbReference>
<dbReference type="GO" id="GO:0009307">
    <property type="term" value="P:DNA restriction-modification system"/>
    <property type="evidence" value="ECO:0007669"/>
    <property type="project" value="InterPro"/>
</dbReference>
<dbReference type="AlphaFoldDB" id="A0A250FBY7"/>
<proteinExistence type="predicted"/>
<protein>
    <recommendedName>
        <fullName evidence="6">type II site-specific deoxyribonuclease</fullName>
        <ecNumber evidence="6">3.1.21.4</ecNumber>
    </recommendedName>
</protein>
<evidence type="ECO:0000256" key="3">
    <source>
        <dbReference type="ARBA" id="ARBA00022759"/>
    </source>
</evidence>
<dbReference type="REBASE" id="217391">
    <property type="entry name" value="CleH6253ORF3820P"/>
</dbReference>
<organism evidence="7 8">
    <name type="scientific">Capnocytophaga leadbetteri</name>
    <dbReference type="NCBI Taxonomy" id="327575"/>
    <lineage>
        <taxon>Bacteria</taxon>
        <taxon>Pseudomonadati</taxon>
        <taxon>Bacteroidota</taxon>
        <taxon>Flavobacteriia</taxon>
        <taxon>Flavobacteriales</taxon>
        <taxon>Flavobacteriaceae</taxon>
        <taxon>Capnocytophaga</taxon>
    </lineage>
</organism>
<dbReference type="Pfam" id="PF09520">
    <property type="entry name" value="RE_TdeIII"/>
    <property type="match status" value="1"/>
</dbReference>
<evidence type="ECO:0000256" key="4">
    <source>
        <dbReference type="ARBA" id="ARBA00022801"/>
    </source>
</evidence>
<dbReference type="EC" id="3.1.21.4" evidence="6"/>
<evidence type="ECO:0000256" key="6">
    <source>
        <dbReference type="ARBA" id="ARBA00093790"/>
    </source>
</evidence>
<dbReference type="GO" id="GO:0003677">
    <property type="term" value="F:DNA binding"/>
    <property type="evidence" value="ECO:0007669"/>
    <property type="project" value="InterPro"/>
</dbReference>
<evidence type="ECO:0000256" key="1">
    <source>
        <dbReference type="ARBA" id="ARBA00022722"/>
    </source>
</evidence>
<dbReference type="EMBL" id="CP022384">
    <property type="protein sequence ID" value="ATA81537.1"/>
    <property type="molecule type" value="Genomic_DNA"/>
</dbReference>
<accession>A0A250FBY7</accession>
<dbReference type="RefSeq" id="WP_095913448.1">
    <property type="nucleotide sequence ID" value="NZ_CP022384.1"/>
</dbReference>
<reference evidence="8" key="1">
    <citation type="submission" date="2017-06" db="EMBL/GenBank/DDBJ databases">
        <title>Capnocytophaga spp. assemblies.</title>
        <authorList>
            <person name="Gulvik C.A."/>
        </authorList>
    </citation>
    <scope>NUCLEOTIDE SEQUENCE [LARGE SCALE GENOMIC DNA]</scope>
    <source>
        <strain evidence="8">H6253</strain>
    </source>
</reference>
<keyword evidence="8" id="KW-1185">Reference proteome</keyword>
<evidence type="ECO:0000313" key="7">
    <source>
        <dbReference type="EMBL" id="ATA81537.1"/>
    </source>
</evidence>
<evidence type="ECO:0000256" key="5">
    <source>
        <dbReference type="ARBA" id="ARBA00093760"/>
    </source>
</evidence>